<name>A0ABT8W2R6_9GAMM</name>
<keyword evidence="10" id="KW-1185">Reference proteome</keyword>
<proteinExistence type="inferred from homology"/>
<evidence type="ECO:0000256" key="1">
    <source>
        <dbReference type="ARBA" id="ARBA00004651"/>
    </source>
</evidence>
<keyword evidence="5 7" id="KW-1133">Transmembrane helix</keyword>
<keyword evidence="4 7" id="KW-0812">Transmembrane</keyword>
<feature type="domain" description="ABC3 transporter permease C-terminal" evidence="8">
    <location>
        <begin position="274"/>
        <end position="388"/>
    </location>
</feature>
<organism evidence="9 10">
    <name type="scientific">Marinobacter suaedae</name>
    <dbReference type="NCBI Taxonomy" id="3057675"/>
    <lineage>
        <taxon>Bacteria</taxon>
        <taxon>Pseudomonadati</taxon>
        <taxon>Pseudomonadota</taxon>
        <taxon>Gammaproteobacteria</taxon>
        <taxon>Pseudomonadales</taxon>
        <taxon>Marinobacteraceae</taxon>
        <taxon>Marinobacter</taxon>
    </lineage>
</organism>
<dbReference type="PANTHER" id="PTHR30489">
    <property type="entry name" value="LIPOPROTEIN-RELEASING SYSTEM TRANSMEMBRANE PROTEIN LOLE"/>
    <property type="match status" value="1"/>
</dbReference>
<feature type="domain" description="ABC3 transporter permease C-terminal" evidence="8">
    <location>
        <begin position="667"/>
        <end position="781"/>
    </location>
</feature>
<feature type="transmembrane region" description="Helical" evidence="7">
    <location>
        <begin position="749"/>
        <end position="775"/>
    </location>
</feature>
<evidence type="ECO:0000259" key="8">
    <source>
        <dbReference type="Pfam" id="PF02687"/>
    </source>
</evidence>
<feature type="transmembrane region" description="Helical" evidence="7">
    <location>
        <begin position="269"/>
        <end position="290"/>
    </location>
</feature>
<evidence type="ECO:0000256" key="3">
    <source>
        <dbReference type="ARBA" id="ARBA00022475"/>
    </source>
</evidence>
<dbReference type="Proteomes" id="UP001168640">
    <property type="component" value="Unassembled WGS sequence"/>
</dbReference>
<feature type="transmembrane region" description="Helical" evidence="7">
    <location>
        <begin position="664"/>
        <end position="686"/>
    </location>
</feature>
<feature type="transmembrane region" description="Helical" evidence="7">
    <location>
        <begin position="21"/>
        <end position="44"/>
    </location>
</feature>
<feature type="transmembrane region" description="Helical" evidence="7">
    <location>
        <begin position="361"/>
        <end position="382"/>
    </location>
</feature>
<protein>
    <submittedName>
        <fullName evidence="9">FtsX-like permease family protein</fullName>
    </submittedName>
</protein>
<dbReference type="RefSeq" id="WP_302910193.1">
    <property type="nucleotide sequence ID" value="NZ_JAUMIS010000002.1"/>
</dbReference>
<accession>A0ABT8W2R6</accession>
<comment type="caution">
    <text evidence="9">The sequence shown here is derived from an EMBL/GenBank/DDBJ whole genome shotgun (WGS) entry which is preliminary data.</text>
</comment>
<comment type="subcellular location">
    <subcellularLocation>
        <location evidence="1">Cell membrane</location>
        <topology evidence="1">Multi-pass membrane protein</topology>
    </subcellularLocation>
</comment>
<feature type="transmembrane region" description="Helical" evidence="7">
    <location>
        <begin position="322"/>
        <end position="341"/>
    </location>
</feature>
<reference evidence="9" key="1">
    <citation type="submission" date="2023-07" db="EMBL/GenBank/DDBJ databases">
        <title>Marinobacter sp. chi1 genome sequencing and assembly.</title>
        <authorList>
            <person name="Park S."/>
        </authorList>
    </citation>
    <scope>NUCLEOTIDE SEQUENCE</scope>
    <source>
        <strain evidence="9">Chi1</strain>
    </source>
</reference>
<comment type="similarity">
    <text evidence="2">Belongs to the ABC-4 integral membrane protein family. LolC/E subfamily.</text>
</comment>
<keyword evidence="6 7" id="KW-0472">Membrane</keyword>
<dbReference type="InterPro" id="IPR051447">
    <property type="entry name" value="Lipoprotein-release_system"/>
</dbReference>
<evidence type="ECO:0000256" key="5">
    <source>
        <dbReference type="ARBA" id="ARBA00022989"/>
    </source>
</evidence>
<evidence type="ECO:0000256" key="6">
    <source>
        <dbReference type="ARBA" id="ARBA00023136"/>
    </source>
</evidence>
<evidence type="ECO:0000313" key="10">
    <source>
        <dbReference type="Proteomes" id="UP001168640"/>
    </source>
</evidence>
<evidence type="ECO:0000313" key="9">
    <source>
        <dbReference type="EMBL" id="MDO3722539.1"/>
    </source>
</evidence>
<evidence type="ECO:0000256" key="7">
    <source>
        <dbReference type="SAM" id="Phobius"/>
    </source>
</evidence>
<gene>
    <name evidence="9" type="ORF">QVZ43_12480</name>
</gene>
<dbReference type="PANTHER" id="PTHR30489:SF0">
    <property type="entry name" value="LIPOPROTEIN-RELEASING SYSTEM TRANSMEMBRANE PROTEIN LOLE"/>
    <property type="match status" value="1"/>
</dbReference>
<evidence type="ECO:0000256" key="2">
    <source>
        <dbReference type="ARBA" id="ARBA00005236"/>
    </source>
</evidence>
<evidence type="ECO:0000256" key="4">
    <source>
        <dbReference type="ARBA" id="ARBA00022692"/>
    </source>
</evidence>
<dbReference type="EMBL" id="JAUMIS010000002">
    <property type="protein sequence ID" value="MDO3722539.1"/>
    <property type="molecule type" value="Genomic_DNA"/>
</dbReference>
<sequence length="791" mass="86801">MFSVSGVLNTKVVRELWQMKGPVLAIAFVIAGGVAVCVMSILSYSTLSITRAQYYEQYRFGEVFATIKRAPVHRLQQMKSIPGLAELSDRVEGGAKLRMPGFDEPVSARIISLPREGQPSLNRLFVHRGRLPSPGRSAEVAVIGSFAEAHDLKPGDRFPAIINGREQTLTVTGVVESPEFIFVIPPGGLLPDFQRFGVLWMSRDDLAAAMEMEGAFNSVVVRVRSDHSLASVIDALDRTLAPFGSTGAYARVDQVSHRFLNDDLEQLKIMATLLPAIFMSVAMFLLNVVISRLVNTQRDIIAVLKAFGYTTRQVGLHYSKQVLVIAALGLVLGIGVGLWLGRAMSELYMEFYRFPGLAYQLHPVWLLLITVLTFLVSLLGGWRAIRQGTALPPAEAMRPEGPARFTVTTAESWLSGIRWSQPSRMILRQFARRPVRAGLSIIGVAMATATVLVGNFQFDSVSLMVQTQFASVQKQDMTATLVDPVNAAALYGIQRQQGVRFAEGRRTVPVKLINGHRQWRSALTGIPKDAELQFVLNEHLESVPLPVGGVLLTDYLARELNVQPGDWLTVDILEGERRSVQVQVTAVTGEFLGTGAYMRIDSLNRLLGNGPLINQILLTNDPDDETHVFRELRDTPGVAGVATRRAMLESFYDTLGKTFLTFTFFNSLLGGIIAFGVIYNTIRISLAEKGRELASLRVLGYTHHETAHILFGEVAVVLIAGIGVGWLIGQGLAYWLTTAMQTELYRVPLIITGQTLGISAAVVLVSALVSGAVAWRRLRALDLVAVLKTRE</sequence>
<feature type="transmembrane region" description="Helical" evidence="7">
    <location>
        <begin position="707"/>
        <end position="729"/>
    </location>
</feature>
<dbReference type="Pfam" id="PF02687">
    <property type="entry name" value="FtsX"/>
    <property type="match status" value="2"/>
</dbReference>
<keyword evidence="3" id="KW-1003">Cell membrane</keyword>
<feature type="transmembrane region" description="Helical" evidence="7">
    <location>
        <begin position="437"/>
        <end position="458"/>
    </location>
</feature>
<dbReference type="InterPro" id="IPR003838">
    <property type="entry name" value="ABC3_permease_C"/>
</dbReference>